<comment type="caution">
    <text evidence="3">The sequence shown here is derived from an EMBL/GenBank/DDBJ whole genome shotgun (WGS) entry which is preliminary data.</text>
</comment>
<dbReference type="AlphaFoldDB" id="A0A483KGX1"/>
<dbReference type="RefSeq" id="WP_086529045.1">
    <property type="nucleotide sequence ID" value="NZ_BIJL01000001.1"/>
</dbReference>
<dbReference type="EMBL" id="SDCH01000031">
    <property type="protein sequence ID" value="TCX16353.1"/>
    <property type="molecule type" value="Genomic_DNA"/>
</dbReference>
<dbReference type="EMBL" id="SDCN01000080">
    <property type="protein sequence ID" value="TCX59599.1"/>
    <property type="molecule type" value="Genomic_DNA"/>
</dbReference>
<evidence type="ECO:0000313" key="3">
    <source>
        <dbReference type="EMBL" id="TCX59599.1"/>
    </source>
</evidence>
<organism evidence="3">
    <name type="scientific">Klebsiella pneumoniae</name>
    <dbReference type="NCBI Taxonomy" id="573"/>
    <lineage>
        <taxon>Bacteria</taxon>
        <taxon>Pseudomonadati</taxon>
        <taxon>Pseudomonadota</taxon>
        <taxon>Gammaproteobacteria</taxon>
        <taxon>Enterobacterales</taxon>
        <taxon>Enterobacteriaceae</taxon>
        <taxon>Klebsiella/Raoultella group</taxon>
        <taxon>Klebsiella</taxon>
        <taxon>Klebsiella pneumoniae complex</taxon>
    </lineage>
</organism>
<name>A0A483KGX1_KLEPN</name>
<gene>
    <name evidence="2" type="ORF">ETE65_22435</name>
    <name evidence="3" type="ORF">ETE66_28090</name>
    <name evidence="1" type="ORF">ETE77_27495</name>
</gene>
<reference evidence="3" key="1">
    <citation type="submission" date="2019-01" db="EMBL/GenBank/DDBJ databases">
        <authorList>
            <person name="Lista F."/>
            <person name="Anselmo A."/>
        </authorList>
    </citation>
    <scope>NUCLEOTIDE SEQUENCE</scope>
    <source>
        <strain evidence="2">15S</strain>
        <strain evidence="1">24S</strain>
        <strain evidence="3">9S</strain>
    </source>
</reference>
<accession>A0A483KGX1</accession>
<evidence type="ECO:0000313" key="2">
    <source>
        <dbReference type="EMBL" id="TCX16353.1"/>
    </source>
</evidence>
<evidence type="ECO:0000313" key="1">
    <source>
        <dbReference type="EMBL" id="TCW62746.1"/>
    </source>
</evidence>
<dbReference type="EMBL" id="SDBY01000128">
    <property type="protein sequence ID" value="TCW62746.1"/>
    <property type="molecule type" value="Genomic_DNA"/>
</dbReference>
<proteinExistence type="predicted"/>
<sequence length="60" mass="6835">MIVQDNHIAGTGLAPVNDGFLHEKLRRSRYNAEEKQFIFIKKSAALRDCIKQSLAVHNIK</sequence>
<protein>
    <submittedName>
        <fullName evidence="3">Uncharacterized protein</fullName>
    </submittedName>
</protein>